<protein>
    <submittedName>
        <fullName evidence="1">Uncharacterized protein</fullName>
    </submittedName>
</protein>
<name>A0A0E9XRQ0_ANGAN</name>
<proteinExistence type="predicted"/>
<dbReference type="AlphaFoldDB" id="A0A0E9XRQ0"/>
<reference evidence="1" key="1">
    <citation type="submission" date="2014-11" db="EMBL/GenBank/DDBJ databases">
        <authorList>
            <person name="Amaro Gonzalez C."/>
        </authorList>
    </citation>
    <scope>NUCLEOTIDE SEQUENCE</scope>
</reference>
<evidence type="ECO:0000313" key="1">
    <source>
        <dbReference type="EMBL" id="JAI05300.1"/>
    </source>
</evidence>
<organism evidence="1">
    <name type="scientific">Anguilla anguilla</name>
    <name type="common">European freshwater eel</name>
    <name type="synonym">Muraena anguilla</name>
    <dbReference type="NCBI Taxonomy" id="7936"/>
    <lineage>
        <taxon>Eukaryota</taxon>
        <taxon>Metazoa</taxon>
        <taxon>Chordata</taxon>
        <taxon>Craniata</taxon>
        <taxon>Vertebrata</taxon>
        <taxon>Euteleostomi</taxon>
        <taxon>Actinopterygii</taxon>
        <taxon>Neopterygii</taxon>
        <taxon>Teleostei</taxon>
        <taxon>Anguilliformes</taxon>
        <taxon>Anguillidae</taxon>
        <taxon>Anguilla</taxon>
    </lineage>
</organism>
<reference evidence="1" key="2">
    <citation type="journal article" date="2015" name="Fish Shellfish Immunol.">
        <title>Early steps in the European eel (Anguilla anguilla)-Vibrio vulnificus interaction in the gills: Role of the RtxA13 toxin.</title>
        <authorList>
            <person name="Callol A."/>
            <person name="Pajuelo D."/>
            <person name="Ebbesson L."/>
            <person name="Teles M."/>
            <person name="MacKenzie S."/>
            <person name="Amaro C."/>
        </authorList>
    </citation>
    <scope>NUCLEOTIDE SEQUENCE</scope>
</reference>
<dbReference type="EMBL" id="GBXM01003278">
    <property type="protein sequence ID" value="JAI05300.1"/>
    <property type="molecule type" value="Transcribed_RNA"/>
</dbReference>
<accession>A0A0E9XRQ0</accession>
<sequence>MKNRKGWSAMKLTGGINIPHCNCTDMKVAAAASVPCSFTSKKDLCTTLDTTSLLLGDMPEKSLFDKSKASSMPILIKILFRS</sequence>